<organism evidence="2 3">
    <name type="scientific">Candolleomyces eurysporus</name>
    <dbReference type="NCBI Taxonomy" id="2828524"/>
    <lineage>
        <taxon>Eukaryota</taxon>
        <taxon>Fungi</taxon>
        <taxon>Dikarya</taxon>
        <taxon>Basidiomycota</taxon>
        <taxon>Agaricomycotina</taxon>
        <taxon>Agaricomycetes</taxon>
        <taxon>Agaricomycetidae</taxon>
        <taxon>Agaricales</taxon>
        <taxon>Agaricineae</taxon>
        <taxon>Psathyrellaceae</taxon>
        <taxon>Candolleomyces</taxon>
    </lineage>
</organism>
<reference evidence="2" key="1">
    <citation type="submission" date="2022-06" db="EMBL/GenBank/DDBJ databases">
        <title>Genome Sequence of Candolleomyces eurysporus.</title>
        <authorList>
            <person name="Buettner E."/>
        </authorList>
    </citation>
    <scope>NUCLEOTIDE SEQUENCE</scope>
    <source>
        <strain evidence="2">VTCC 930004</strain>
    </source>
</reference>
<feature type="coiled-coil region" evidence="1">
    <location>
        <begin position="16"/>
        <end position="50"/>
    </location>
</feature>
<evidence type="ECO:0000256" key="1">
    <source>
        <dbReference type="SAM" id="Coils"/>
    </source>
</evidence>
<proteinExistence type="predicted"/>
<keyword evidence="3" id="KW-1185">Reference proteome</keyword>
<feature type="non-terminal residue" evidence="2">
    <location>
        <position position="1"/>
    </location>
</feature>
<gene>
    <name evidence="2" type="ORF">H1R20_g13807</name>
</gene>
<dbReference type="EMBL" id="JANBPK010001370">
    <property type="protein sequence ID" value="KAJ2923286.1"/>
    <property type="molecule type" value="Genomic_DNA"/>
</dbReference>
<dbReference type="OrthoDB" id="2322499at2759"/>
<keyword evidence="1" id="KW-0175">Coiled coil</keyword>
<evidence type="ECO:0000313" key="3">
    <source>
        <dbReference type="Proteomes" id="UP001140091"/>
    </source>
</evidence>
<comment type="caution">
    <text evidence="2">The sequence shown here is derived from an EMBL/GenBank/DDBJ whole genome shotgun (WGS) entry which is preliminary data.</text>
</comment>
<accession>A0A9W8MAG4</accession>
<name>A0A9W8MAG4_9AGAR</name>
<sequence>MHAFGRTAFYTLVCSREGCERKSKELARSADQLKAQLEYIRQEKKKVTGRGKRLGDFLDWESTIATAKYKDAVTGHNVRVEAKVSGTWTLIYDTPPTQDVTQACILAHLDQIPEIVKNWLENVISILLDLLSQEQESGRKTKGGKGTSKKVPAELSELLLFPHVVLHERLSSKHGKVPEEEQWDPNCWWIKCHDSQLEFDEAASECASAIINVLGKDPKTTTWKELDEDNQRVECLTCRKNKRLAMDWRHAILHELAKHLDEDDDTRVTRWKCLIPSRWHRRIH</sequence>
<protein>
    <submittedName>
        <fullName evidence="2">Uncharacterized protein</fullName>
    </submittedName>
</protein>
<dbReference type="AlphaFoldDB" id="A0A9W8MAG4"/>
<evidence type="ECO:0000313" key="2">
    <source>
        <dbReference type="EMBL" id="KAJ2923286.1"/>
    </source>
</evidence>
<dbReference type="Proteomes" id="UP001140091">
    <property type="component" value="Unassembled WGS sequence"/>
</dbReference>